<comment type="caution">
    <text evidence="2">The sequence shown here is derived from an EMBL/GenBank/DDBJ whole genome shotgun (WGS) entry which is preliminary data.</text>
</comment>
<dbReference type="EMBL" id="WHLY01000002">
    <property type="protein sequence ID" value="MPR32930.1"/>
    <property type="molecule type" value="Genomic_DNA"/>
</dbReference>
<gene>
    <name evidence="2" type="ORF">GBK04_06050</name>
</gene>
<feature type="region of interest" description="Disordered" evidence="1">
    <location>
        <begin position="1"/>
        <end position="29"/>
    </location>
</feature>
<proteinExistence type="predicted"/>
<feature type="compositionally biased region" description="Basic and acidic residues" evidence="1">
    <location>
        <begin position="14"/>
        <end position="26"/>
    </location>
</feature>
<evidence type="ECO:0000313" key="2">
    <source>
        <dbReference type="EMBL" id="MPR32930.1"/>
    </source>
</evidence>
<dbReference type="Proteomes" id="UP000479293">
    <property type="component" value="Unassembled WGS sequence"/>
</dbReference>
<accession>A0A7C9FBR7</accession>
<dbReference type="AlphaFoldDB" id="A0A7C9FBR7"/>
<sequence length="154" mass="17181">MNLDDIRFFSPQENKAERKTRTKEETDAPATGYISATGKVIIPQKAAEQVGLNSEHTTYMVGTQQNKRKLKSLYIIPASGHVEGAFEMQSSGRNNFIALGVILEKSGLDYQNNKYTFDINSFVYGDDIKGVELKLNKPTPKAKRAGRKPKNVDL</sequence>
<reference evidence="2 3" key="1">
    <citation type="submission" date="2019-10" db="EMBL/GenBank/DDBJ databases">
        <title>Draft Genome Sequence of Cytophagaceae sp. SJW1-29.</title>
        <authorList>
            <person name="Choi A."/>
        </authorList>
    </citation>
    <scope>NUCLEOTIDE SEQUENCE [LARGE SCALE GENOMIC DNA]</scope>
    <source>
        <strain evidence="2 3">SJW1-29</strain>
    </source>
</reference>
<organism evidence="2 3">
    <name type="scientific">Salmonirosea aquatica</name>
    <dbReference type="NCBI Taxonomy" id="2654236"/>
    <lineage>
        <taxon>Bacteria</taxon>
        <taxon>Pseudomonadati</taxon>
        <taxon>Bacteroidota</taxon>
        <taxon>Cytophagia</taxon>
        <taxon>Cytophagales</taxon>
        <taxon>Spirosomataceae</taxon>
        <taxon>Salmonirosea</taxon>
    </lineage>
</organism>
<evidence type="ECO:0000313" key="3">
    <source>
        <dbReference type="Proteomes" id="UP000479293"/>
    </source>
</evidence>
<name>A0A7C9FBR7_9BACT</name>
<protein>
    <submittedName>
        <fullName evidence="2">Uncharacterized protein</fullName>
    </submittedName>
</protein>
<evidence type="ECO:0000256" key="1">
    <source>
        <dbReference type="SAM" id="MobiDB-lite"/>
    </source>
</evidence>
<dbReference type="RefSeq" id="WP_152757786.1">
    <property type="nucleotide sequence ID" value="NZ_WHLY01000002.1"/>
</dbReference>
<keyword evidence="3" id="KW-1185">Reference proteome</keyword>